<reference evidence="1" key="2">
    <citation type="journal article" date="2015" name="Fish Shellfish Immunol.">
        <title>Early steps in the European eel (Anguilla anguilla)-Vibrio vulnificus interaction in the gills: Role of the RtxA13 toxin.</title>
        <authorList>
            <person name="Callol A."/>
            <person name="Pajuelo D."/>
            <person name="Ebbesson L."/>
            <person name="Teles M."/>
            <person name="MacKenzie S."/>
            <person name="Amaro C."/>
        </authorList>
    </citation>
    <scope>NUCLEOTIDE SEQUENCE</scope>
</reference>
<protein>
    <submittedName>
        <fullName evidence="1">Uncharacterized protein</fullName>
    </submittedName>
</protein>
<sequence>MEMIASFHDGGAIPSLRVQLKQDKSRGASSFLKALYHSDGNPSLPGDLLAFSLLIAASSSVPTTNKL</sequence>
<organism evidence="1">
    <name type="scientific">Anguilla anguilla</name>
    <name type="common">European freshwater eel</name>
    <name type="synonym">Muraena anguilla</name>
    <dbReference type="NCBI Taxonomy" id="7936"/>
    <lineage>
        <taxon>Eukaryota</taxon>
        <taxon>Metazoa</taxon>
        <taxon>Chordata</taxon>
        <taxon>Craniata</taxon>
        <taxon>Vertebrata</taxon>
        <taxon>Euteleostomi</taxon>
        <taxon>Actinopterygii</taxon>
        <taxon>Neopterygii</taxon>
        <taxon>Teleostei</taxon>
        <taxon>Anguilliformes</taxon>
        <taxon>Anguillidae</taxon>
        <taxon>Anguilla</taxon>
    </lineage>
</organism>
<reference evidence="1" key="1">
    <citation type="submission" date="2014-11" db="EMBL/GenBank/DDBJ databases">
        <authorList>
            <person name="Amaro Gonzalez C."/>
        </authorList>
    </citation>
    <scope>NUCLEOTIDE SEQUENCE</scope>
</reference>
<accession>A0A0E9PCX9</accession>
<dbReference type="AlphaFoldDB" id="A0A0E9PCX9"/>
<name>A0A0E9PCX9_ANGAN</name>
<dbReference type="EMBL" id="GBXM01106435">
    <property type="protein sequence ID" value="JAH02142.1"/>
    <property type="molecule type" value="Transcribed_RNA"/>
</dbReference>
<evidence type="ECO:0000313" key="1">
    <source>
        <dbReference type="EMBL" id="JAH02142.1"/>
    </source>
</evidence>
<proteinExistence type="predicted"/>